<protein>
    <recommendedName>
        <fullName evidence="1">Reverse transcriptase domain-containing protein</fullName>
    </recommendedName>
</protein>
<proteinExistence type="predicted"/>
<dbReference type="InterPro" id="IPR000477">
    <property type="entry name" value="RT_dom"/>
</dbReference>
<dbReference type="EMBL" id="JACGWM010000011">
    <property type="protein sequence ID" value="KAL0342700.1"/>
    <property type="molecule type" value="Genomic_DNA"/>
</dbReference>
<sequence length="647" mass="73461">MWEKLSELGQSMNMPWLILGDFNCVKSPTEKQLAAIPTWYELKDFADYCLSLGLNDAPTTGCYFTWYSNSESNPVWYKLDRVLCNNEWLEAGLQCNAHFSPSGCLFDHSSGIVSILDLPASQPKPFRFFIMWANHQDFIATVENDWNLNVDGTAQFSLCRKLKALKGHLKAFNNLHFSHISIRAKDAGLALQDAQLQLESNPENAAIRDSVGELRKKVVLLAEAERHFYYQKAKLHFLEMGDRNTKYFHDMVKRNAAKSSILAITKTDGSTITSAVEIGQEFVTYFTSLLGTKVQTLTVDNAVFNWGPKLSSELALELCRAITPVEVKQAIFHISDNKAPGPDGYSACFFKTSMAYLGNQVCMAVLDFFWIVTWSTRQLNHSIIALVPKSDHYPTVADYRPISCNVIYKAVMKIIGRWPLPWNTLTDRCQAAFVGGRSIMENIFLAQEMVRQYKRKRISPRLALNGSLHGFFAGKKELRQGDPMSPALFLLCIDYFLRLIKRKTIDSDFNFHPKCEKLKITHLLFADDLMVFSRGDLPSVHILMECLQEFRNVSAVKQHFTAGIENNMLREIIARTEFARGEMPVRSLGIPSRHRGCQFRDYSHLTIVSMGQIPIAAWSPFSGYLPFKFFGSLLGRILGRSLRKSTL</sequence>
<dbReference type="InterPro" id="IPR036691">
    <property type="entry name" value="Endo/exonu/phosph_ase_sf"/>
</dbReference>
<name>A0AAW2NIU8_9LAMI</name>
<feature type="domain" description="Reverse transcriptase" evidence="1">
    <location>
        <begin position="463"/>
        <end position="550"/>
    </location>
</feature>
<accession>A0AAW2NIU8</accession>
<dbReference type="SUPFAM" id="SSF56219">
    <property type="entry name" value="DNase I-like"/>
    <property type="match status" value="1"/>
</dbReference>
<gene>
    <name evidence="2" type="ORF">Scaly_1932600</name>
</gene>
<evidence type="ECO:0000259" key="1">
    <source>
        <dbReference type="Pfam" id="PF00078"/>
    </source>
</evidence>
<dbReference type="AlphaFoldDB" id="A0AAW2NIU8"/>
<dbReference type="Pfam" id="PF00078">
    <property type="entry name" value="RVT_1"/>
    <property type="match status" value="1"/>
</dbReference>
<reference evidence="2" key="1">
    <citation type="submission" date="2020-06" db="EMBL/GenBank/DDBJ databases">
        <authorList>
            <person name="Li T."/>
            <person name="Hu X."/>
            <person name="Zhang T."/>
            <person name="Song X."/>
            <person name="Zhang H."/>
            <person name="Dai N."/>
            <person name="Sheng W."/>
            <person name="Hou X."/>
            <person name="Wei L."/>
        </authorList>
    </citation>
    <scope>NUCLEOTIDE SEQUENCE</scope>
    <source>
        <strain evidence="2">KEN8</strain>
        <tissue evidence="2">Leaf</tissue>
    </source>
</reference>
<reference evidence="2" key="2">
    <citation type="journal article" date="2024" name="Plant">
        <title>Genomic evolution and insights into agronomic trait innovations of Sesamum species.</title>
        <authorList>
            <person name="Miao H."/>
            <person name="Wang L."/>
            <person name="Qu L."/>
            <person name="Liu H."/>
            <person name="Sun Y."/>
            <person name="Le M."/>
            <person name="Wang Q."/>
            <person name="Wei S."/>
            <person name="Zheng Y."/>
            <person name="Lin W."/>
            <person name="Duan Y."/>
            <person name="Cao H."/>
            <person name="Xiong S."/>
            <person name="Wang X."/>
            <person name="Wei L."/>
            <person name="Li C."/>
            <person name="Ma Q."/>
            <person name="Ju M."/>
            <person name="Zhao R."/>
            <person name="Li G."/>
            <person name="Mu C."/>
            <person name="Tian Q."/>
            <person name="Mei H."/>
            <person name="Zhang T."/>
            <person name="Gao T."/>
            <person name="Zhang H."/>
        </authorList>
    </citation>
    <scope>NUCLEOTIDE SEQUENCE</scope>
    <source>
        <strain evidence="2">KEN8</strain>
    </source>
</reference>
<evidence type="ECO:0000313" key="2">
    <source>
        <dbReference type="EMBL" id="KAL0342700.1"/>
    </source>
</evidence>
<dbReference type="InterPro" id="IPR052343">
    <property type="entry name" value="Retrotransposon-Effector_Assoc"/>
</dbReference>
<organism evidence="2">
    <name type="scientific">Sesamum calycinum</name>
    <dbReference type="NCBI Taxonomy" id="2727403"/>
    <lineage>
        <taxon>Eukaryota</taxon>
        <taxon>Viridiplantae</taxon>
        <taxon>Streptophyta</taxon>
        <taxon>Embryophyta</taxon>
        <taxon>Tracheophyta</taxon>
        <taxon>Spermatophyta</taxon>
        <taxon>Magnoliopsida</taxon>
        <taxon>eudicotyledons</taxon>
        <taxon>Gunneridae</taxon>
        <taxon>Pentapetalae</taxon>
        <taxon>asterids</taxon>
        <taxon>lamiids</taxon>
        <taxon>Lamiales</taxon>
        <taxon>Pedaliaceae</taxon>
        <taxon>Sesamum</taxon>
    </lineage>
</organism>
<dbReference type="CDD" id="cd01650">
    <property type="entry name" value="RT_nLTR_like"/>
    <property type="match status" value="1"/>
</dbReference>
<dbReference type="PANTHER" id="PTHR46890">
    <property type="entry name" value="NON-LTR RETROLELEMENT REVERSE TRANSCRIPTASE-LIKE PROTEIN-RELATED"/>
    <property type="match status" value="1"/>
</dbReference>
<dbReference type="Gene3D" id="3.60.10.10">
    <property type="entry name" value="Endonuclease/exonuclease/phosphatase"/>
    <property type="match status" value="1"/>
</dbReference>
<dbReference type="PANTHER" id="PTHR46890:SF48">
    <property type="entry name" value="RNA-DIRECTED DNA POLYMERASE"/>
    <property type="match status" value="1"/>
</dbReference>
<comment type="caution">
    <text evidence="2">The sequence shown here is derived from an EMBL/GenBank/DDBJ whole genome shotgun (WGS) entry which is preliminary data.</text>
</comment>